<dbReference type="PANTHER" id="PTHR45913">
    <property type="entry name" value="EPM2A-INTERACTING PROTEIN 1"/>
    <property type="match status" value="1"/>
</dbReference>
<accession>A0AAD7R5T2</accession>
<proteinExistence type="predicted"/>
<dbReference type="EMBL" id="JAINUG010000593">
    <property type="protein sequence ID" value="KAJ8366424.1"/>
    <property type="molecule type" value="Genomic_DNA"/>
</dbReference>
<evidence type="ECO:0000313" key="1">
    <source>
        <dbReference type="EMBL" id="KAJ8366424.1"/>
    </source>
</evidence>
<reference evidence="1" key="1">
    <citation type="journal article" date="2023" name="Science">
        <title>Genome structures resolve the early diversification of teleost fishes.</title>
        <authorList>
            <person name="Parey E."/>
            <person name="Louis A."/>
            <person name="Montfort J."/>
            <person name="Bouchez O."/>
            <person name="Roques C."/>
            <person name="Iampietro C."/>
            <person name="Lluch J."/>
            <person name="Castinel A."/>
            <person name="Donnadieu C."/>
            <person name="Desvignes T."/>
            <person name="Floi Bucao C."/>
            <person name="Jouanno E."/>
            <person name="Wen M."/>
            <person name="Mejri S."/>
            <person name="Dirks R."/>
            <person name="Jansen H."/>
            <person name="Henkel C."/>
            <person name="Chen W.J."/>
            <person name="Zahm M."/>
            <person name="Cabau C."/>
            <person name="Klopp C."/>
            <person name="Thompson A.W."/>
            <person name="Robinson-Rechavi M."/>
            <person name="Braasch I."/>
            <person name="Lecointre G."/>
            <person name="Bobe J."/>
            <person name="Postlethwait J.H."/>
            <person name="Berthelot C."/>
            <person name="Roest Crollius H."/>
            <person name="Guiguen Y."/>
        </authorList>
    </citation>
    <scope>NUCLEOTIDE SEQUENCE</scope>
    <source>
        <strain evidence="1">NC1722</strain>
    </source>
</reference>
<dbReference type="AlphaFoldDB" id="A0AAD7R5T2"/>
<keyword evidence="2" id="KW-1185">Reference proteome</keyword>
<organism evidence="1 2">
    <name type="scientific">Aldrovandia affinis</name>
    <dbReference type="NCBI Taxonomy" id="143900"/>
    <lineage>
        <taxon>Eukaryota</taxon>
        <taxon>Metazoa</taxon>
        <taxon>Chordata</taxon>
        <taxon>Craniata</taxon>
        <taxon>Vertebrata</taxon>
        <taxon>Euteleostomi</taxon>
        <taxon>Actinopterygii</taxon>
        <taxon>Neopterygii</taxon>
        <taxon>Teleostei</taxon>
        <taxon>Notacanthiformes</taxon>
        <taxon>Halosauridae</taxon>
        <taxon>Aldrovandia</taxon>
    </lineage>
</organism>
<dbReference type="Proteomes" id="UP001221898">
    <property type="component" value="Unassembled WGS sequence"/>
</dbReference>
<protein>
    <submittedName>
        <fullName evidence="1">Uncharacterized protein</fullName>
    </submittedName>
</protein>
<comment type="caution">
    <text evidence="1">The sequence shown here is derived from an EMBL/GenBank/DDBJ whole genome shotgun (WGS) entry which is preliminary data.</text>
</comment>
<gene>
    <name evidence="1" type="ORF">AAFF_G00355780</name>
</gene>
<sequence>MRRYAADISSLAEEFQQRFRDFAAIEQEITLFPLLSPWTLMTLQTTCSWSSLSCSVAPSVQSAPTAPLLSTFYQLDKGRFQEIRTFAKKMLSLFGSTYLCEKTFSL</sequence>
<name>A0AAD7R5T2_9TELE</name>
<evidence type="ECO:0000313" key="2">
    <source>
        <dbReference type="Proteomes" id="UP001221898"/>
    </source>
</evidence>
<dbReference type="PANTHER" id="PTHR45913:SF9">
    <property type="entry name" value="GENERAL TRANSCRIPTION FACTOR II-I REPEAT DOMAIN-CONTAINING PROTEIN 2-LIKE-RELATED"/>
    <property type="match status" value="1"/>
</dbReference>